<feature type="signal peptide" evidence="1">
    <location>
        <begin position="1"/>
        <end position="19"/>
    </location>
</feature>
<accession>A0AAN9V4X5</accession>
<sequence>MQASAAPIVLLCWAALCAGEGEGGSLLVTKCCDEFSYLDLAKKDCVDNPDPTPICGPHFWAPKWLRGEPGLQVKYNGIISHERKLPAAWLEAEEPLGRRLLAVDADARRFVLEPFGDAVDARSVAYQLMCFDATRDPRHPFVAATWLLGVALYKCCAKGALLDRSLQCSPPSEPRADPEWPVDFQQPLSALAWAPAPLRRAVPAADVYYDVKRDVPGVEGALVDADDPDAWELLFPRRTDDWLQAVRVRAGEESNVL</sequence>
<dbReference type="Proteomes" id="UP001378592">
    <property type="component" value="Unassembled WGS sequence"/>
</dbReference>
<organism evidence="2 3">
    <name type="scientific">Gryllus longicercus</name>
    <dbReference type="NCBI Taxonomy" id="2509291"/>
    <lineage>
        <taxon>Eukaryota</taxon>
        <taxon>Metazoa</taxon>
        <taxon>Ecdysozoa</taxon>
        <taxon>Arthropoda</taxon>
        <taxon>Hexapoda</taxon>
        <taxon>Insecta</taxon>
        <taxon>Pterygota</taxon>
        <taxon>Neoptera</taxon>
        <taxon>Polyneoptera</taxon>
        <taxon>Orthoptera</taxon>
        <taxon>Ensifera</taxon>
        <taxon>Gryllidea</taxon>
        <taxon>Grylloidea</taxon>
        <taxon>Gryllidae</taxon>
        <taxon>Gryllinae</taxon>
        <taxon>Gryllus</taxon>
    </lineage>
</organism>
<evidence type="ECO:0000313" key="2">
    <source>
        <dbReference type="EMBL" id="KAK7788517.1"/>
    </source>
</evidence>
<feature type="chain" id="PRO_5042935933" description="Odorant binding protein" evidence="1">
    <location>
        <begin position="20"/>
        <end position="257"/>
    </location>
</feature>
<dbReference type="AlphaFoldDB" id="A0AAN9V4X5"/>
<evidence type="ECO:0000256" key="1">
    <source>
        <dbReference type="SAM" id="SignalP"/>
    </source>
</evidence>
<proteinExistence type="predicted"/>
<evidence type="ECO:0000313" key="3">
    <source>
        <dbReference type="Proteomes" id="UP001378592"/>
    </source>
</evidence>
<dbReference type="EMBL" id="JAZDUA010001051">
    <property type="protein sequence ID" value="KAK7788517.1"/>
    <property type="molecule type" value="Genomic_DNA"/>
</dbReference>
<keyword evidence="1" id="KW-0732">Signal</keyword>
<keyword evidence="3" id="KW-1185">Reference proteome</keyword>
<name>A0AAN9V4X5_9ORTH</name>
<protein>
    <recommendedName>
        <fullName evidence="4">Odorant binding protein</fullName>
    </recommendedName>
</protein>
<evidence type="ECO:0008006" key="4">
    <source>
        <dbReference type="Google" id="ProtNLM"/>
    </source>
</evidence>
<reference evidence="2 3" key="1">
    <citation type="submission" date="2024-03" db="EMBL/GenBank/DDBJ databases">
        <title>The genome assembly and annotation of the cricket Gryllus longicercus Weissman &amp; Gray.</title>
        <authorList>
            <person name="Szrajer S."/>
            <person name="Gray D."/>
            <person name="Ylla G."/>
        </authorList>
    </citation>
    <scope>NUCLEOTIDE SEQUENCE [LARGE SCALE GENOMIC DNA]</scope>
    <source>
        <strain evidence="2">DAG 2021-001</strain>
        <tissue evidence="2">Whole body minus gut</tissue>
    </source>
</reference>
<comment type="caution">
    <text evidence="2">The sequence shown here is derived from an EMBL/GenBank/DDBJ whole genome shotgun (WGS) entry which is preliminary data.</text>
</comment>
<gene>
    <name evidence="2" type="ORF">R5R35_009230</name>
</gene>